<keyword evidence="2" id="KW-1185">Reference proteome</keyword>
<accession>A0A0F3IHV8</accession>
<comment type="caution">
    <text evidence="1">The sequence shown here is derived from an EMBL/GenBank/DDBJ whole genome shotgun (WGS) entry which is preliminary data.</text>
</comment>
<dbReference type="Pfam" id="PF01874">
    <property type="entry name" value="CitG"/>
    <property type="match status" value="1"/>
</dbReference>
<dbReference type="PANTHER" id="PTHR42280">
    <property type="entry name" value="CITG FAMILY PROTEIN"/>
    <property type="match status" value="1"/>
</dbReference>
<evidence type="ECO:0000313" key="1">
    <source>
        <dbReference type="EMBL" id="KJV06118.1"/>
    </source>
</evidence>
<organism evidence="1 2">
    <name type="scientific">Methylocucumis oryzae</name>
    <dbReference type="NCBI Taxonomy" id="1632867"/>
    <lineage>
        <taxon>Bacteria</taxon>
        <taxon>Pseudomonadati</taxon>
        <taxon>Pseudomonadota</taxon>
        <taxon>Gammaproteobacteria</taxon>
        <taxon>Methylococcales</taxon>
        <taxon>Methylococcaceae</taxon>
        <taxon>Methylocucumis</taxon>
    </lineage>
</organism>
<dbReference type="InterPro" id="IPR002736">
    <property type="entry name" value="CitG"/>
</dbReference>
<dbReference type="Gene3D" id="1.10.4200.10">
    <property type="entry name" value="Triphosphoribosyl-dephospho-CoA protein"/>
    <property type="match status" value="1"/>
</dbReference>
<dbReference type="AlphaFoldDB" id="A0A0F3IHV8"/>
<protein>
    <submittedName>
        <fullName evidence="1">Triphosphoribosyl-dephospho-CoA synthase</fullName>
    </submittedName>
</protein>
<sequence>MSEQELQLSLLYRQACEIELQALKPGNVSVYADGHDMTVADFRLSAEVSAPFLVKPSLSLGEKIYYAIEATRLAVACNTNLGIILLCAPIVEALQRYPDLPLRQGVVHVLRHTTIDDANWVFRAIALAAPGGLGDAKEQDVHTKASVSLTEAMALASDRDRIALQYINNYADIFDFLSYIYYNAWSRWGDHYWAAVTVYVNCLCNFADSHVERKYGSQYNDWIQTKMKQASLALSEADNPTQLIPFFLSIDHELKSKRINPGTTADFTVATAFIVLLESQFCSPN</sequence>
<reference evidence="2" key="1">
    <citation type="submission" date="2015-03" db="EMBL/GenBank/DDBJ databases">
        <title>Draft genome sequence of a novel methanotroph (Sn10-6) isolated from flooded ricefield rhizosphere in India.</title>
        <authorList>
            <person name="Pandit P.S."/>
            <person name="Pore S.D."/>
            <person name="Arora P."/>
            <person name="Kapse N.G."/>
            <person name="Dhakephalkar P.K."/>
            <person name="Rahalkar M.C."/>
        </authorList>
    </citation>
    <scope>NUCLEOTIDE SEQUENCE [LARGE SCALE GENOMIC DNA]</scope>
    <source>
        <strain evidence="2">Sn10-6</strain>
    </source>
</reference>
<evidence type="ECO:0000313" key="2">
    <source>
        <dbReference type="Proteomes" id="UP000033684"/>
    </source>
</evidence>
<name>A0A0F3IHV8_9GAMM</name>
<dbReference type="RefSeq" id="WP_045779621.1">
    <property type="nucleotide sequence ID" value="NZ_LAJX01000134.1"/>
</dbReference>
<dbReference type="GO" id="GO:0005524">
    <property type="term" value="F:ATP binding"/>
    <property type="evidence" value="ECO:0007669"/>
    <property type="project" value="InterPro"/>
</dbReference>
<dbReference type="OrthoDB" id="8525901at2"/>
<dbReference type="EMBL" id="LAJX01000134">
    <property type="protein sequence ID" value="KJV06118.1"/>
    <property type="molecule type" value="Genomic_DNA"/>
</dbReference>
<gene>
    <name evidence="1" type="ORF">VZ94_13480</name>
</gene>
<dbReference type="PATRIC" id="fig|1632867.3.peg.1025"/>
<reference evidence="1 2" key="2">
    <citation type="journal article" date="2016" name="Microb. Ecol.">
        <title>Genome Characteristics of a Novel Type I Methanotroph (Sn10-6) Isolated from a Flooded Indian Rice Field.</title>
        <authorList>
            <person name="Rahalkar M.C."/>
            <person name="Pandit P.S."/>
            <person name="Dhakephalkar P.K."/>
            <person name="Pore S."/>
            <person name="Arora P."/>
            <person name="Kapse N."/>
        </authorList>
    </citation>
    <scope>NUCLEOTIDE SEQUENCE [LARGE SCALE GENOMIC DNA]</scope>
    <source>
        <strain evidence="1 2">Sn10-6</strain>
    </source>
</reference>
<dbReference type="Proteomes" id="UP000033684">
    <property type="component" value="Unassembled WGS sequence"/>
</dbReference>
<dbReference type="GO" id="GO:0046917">
    <property type="term" value="F:triphosphoribosyl-dephospho-CoA synthase activity"/>
    <property type="evidence" value="ECO:0007669"/>
    <property type="project" value="InterPro"/>
</dbReference>
<proteinExistence type="predicted"/>
<dbReference type="PANTHER" id="PTHR42280:SF1">
    <property type="entry name" value="CITG FAMILY PROTEIN"/>
    <property type="match status" value="1"/>
</dbReference>